<comment type="caution">
    <text evidence="2">The sequence shown here is derived from an EMBL/GenBank/DDBJ whole genome shotgun (WGS) entry which is preliminary data.</text>
</comment>
<name>A0A7W6DF69_9HYPH</name>
<feature type="compositionally biased region" description="Basic and acidic residues" evidence="1">
    <location>
        <begin position="10"/>
        <end position="21"/>
    </location>
</feature>
<dbReference type="EMBL" id="JACIEE010000016">
    <property type="protein sequence ID" value="MBB3980156.1"/>
    <property type="molecule type" value="Genomic_DNA"/>
</dbReference>
<evidence type="ECO:0000256" key="1">
    <source>
        <dbReference type="SAM" id="MobiDB-lite"/>
    </source>
</evidence>
<evidence type="ECO:0000313" key="2">
    <source>
        <dbReference type="EMBL" id="MBB3980156.1"/>
    </source>
</evidence>
<organism evidence="2 3">
    <name type="scientific">Mycoplana azooxidifex</name>
    <dbReference type="NCBI Taxonomy" id="1636188"/>
    <lineage>
        <taxon>Bacteria</taxon>
        <taxon>Pseudomonadati</taxon>
        <taxon>Pseudomonadota</taxon>
        <taxon>Alphaproteobacteria</taxon>
        <taxon>Hyphomicrobiales</taxon>
        <taxon>Rhizobiaceae</taxon>
        <taxon>Mycoplana</taxon>
    </lineage>
</organism>
<dbReference type="Proteomes" id="UP000574761">
    <property type="component" value="Unassembled WGS sequence"/>
</dbReference>
<gene>
    <name evidence="2" type="ORF">GGQ64_005408</name>
</gene>
<accession>A0A7W6DF69</accession>
<reference evidence="2 3" key="1">
    <citation type="submission" date="2020-08" db="EMBL/GenBank/DDBJ databases">
        <title>Genomic Encyclopedia of Type Strains, Phase IV (KMG-IV): sequencing the most valuable type-strain genomes for metagenomic binning, comparative biology and taxonomic classification.</title>
        <authorList>
            <person name="Goeker M."/>
        </authorList>
    </citation>
    <scope>NUCLEOTIDE SEQUENCE [LARGE SCALE GENOMIC DNA]</scope>
    <source>
        <strain evidence="2 3">DSM 100211</strain>
    </source>
</reference>
<keyword evidence="3" id="KW-1185">Reference proteome</keyword>
<evidence type="ECO:0000313" key="3">
    <source>
        <dbReference type="Proteomes" id="UP000574761"/>
    </source>
</evidence>
<feature type="region of interest" description="Disordered" evidence="1">
    <location>
        <begin position="1"/>
        <end position="21"/>
    </location>
</feature>
<dbReference type="RefSeq" id="WP_183808308.1">
    <property type="nucleotide sequence ID" value="NZ_JACIEE010000016.1"/>
</dbReference>
<dbReference type="AlphaFoldDB" id="A0A7W6DF69"/>
<sequence>MLHIAQGMTDRGKRAPADNRRSIRQGFLKRSSDWNAGQNDRLAGQTLSAHDEANAPVAKNGYRLALALKGDQLHFQPSVKAVGNADEIADLIEGMVANFGYRDAVASRFTNHSVNFQVPTDVVDAAHDALAKILVQIATGTGDLNSELFI</sequence>
<protein>
    <submittedName>
        <fullName evidence="2">Uncharacterized protein</fullName>
    </submittedName>
</protein>
<proteinExistence type="predicted"/>